<gene>
    <name evidence="4" type="primary">fliE</name>
    <name evidence="5" type="ORF">ATO8_17280</name>
</gene>
<keyword evidence="3 4" id="KW-0975">Bacterial flagellum</keyword>
<dbReference type="HAMAP" id="MF_00724">
    <property type="entry name" value="FliE"/>
    <property type="match status" value="1"/>
</dbReference>
<dbReference type="GO" id="GO:0009425">
    <property type="term" value="C:bacterial-type flagellum basal body"/>
    <property type="evidence" value="ECO:0007669"/>
    <property type="project" value="UniProtKB-SubCell"/>
</dbReference>
<comment type="similarity">
    <text evidence="2 4">Belongs to the FliE family.</text>
</comment>
<organism evidence="5 6">
    <name type="scientific">Roseivivax marinus</name>
    <dbReference type="NCBI Taxonomy" id="1379903"/>
    <lineage>
        <taxon>Bacteria</taxon>
        <taxon>Pseudomonadati</taxon>
        <taxon>Pseudomonadota</taxon>
        <taxon>Alphaproteobacteria</taxon>
        <taxon>Rhodobacterales</taxon>
        <taxon>Roseobacteraceae</taxon>
        <taxon>Roseivivax</taxon>
    </lineage>
</organism>
<sequence length="101" mass="10495">MTEPLISSTAALGAYRTGQSVKAAEVSRGGGDFAALVRDASSTAFSEARAAESVVQAGVTGDQSTQAAVEAMLELESTVKVAVSIRDKLVEAYQEIMRMPV</sequence>
<dbReference type="RefSeq" id="WP_043846340.1">
    <property type="nucleotide sequence ID" value="NZ_AQQW01000012.1"/>
</dbReference>
<dbReference type="EMBL" id="AQQW01000012">
    <property type="protein sequence ID" value="ETW11445.1"/>
    <property type="molecule type" value="Genomic_DNA"/>
</dbReference>
<dbReference type="GO" id="GO:0071973">
    <property type="term" value="P:bacterial-type flagellum-dependent cell motility"/>
    <property type="evidence" value="ECO:0007669"/>
    <property type="project" value="InterPro"/>
</dbReference>
<dbReference type="PATRIC" id="fig|1317118.6.peg.3556"/>
<proteinExistence type="inferred from homology"/>
<reference evidence="5 6" key="1">
    <citation type="journal article" date="2014" name="Antonie Van Leeuwenhoek">
        <title>Roseivivax atlanticus sp. nov., isolated from surface seawater of the Atlantic Ocean.</title>
        <authorList>
            <person name="Li G."/>
            <person name="Lai Q."/>
            <person name="Liu X."/>
            <person name="Sun F."/>
            <person name="Shao Z."/>
        </authorList>
    </citation>
    <scope>NUCLEOTIDE SEQUENCE [LARGE SCALE GENOMIC DNA]</scope>
    <source>
        <strain evidence="5 6">22II-s10s</strain>
    </source>
</reference>
<evidence type="ECO:0000313" key="6">
    <source>
        <dbReference type="Proteomes" id="UP000019063"/>
    </source>
</evidence>
<dbReference type="STRING" id="1379903.ATO8_17280"/>
<dbReference type="Pfam" id="PF02049">
    <property type="entry name" value="FliE"/>
    <property type="match status" value="1"/>
</dbReference>
<comment type="subcellular location">
    <subcellularLocation>
        <location evidence="1 4">Bacterial flagellum basal body</location>
    </subcellularLocation>
</comment>
<evidence type="ECO:0000256" key="2">
    <source>
        <dbReference type="ARBA" id="ARBA00009272"/>
    </source>
</evidence>
<keyword evidence="6" id="KW-1185">Reference proteome</keyword>
<dbReference type="AlphaFoldDB" id="W4HHJ5"/>
<dbReference type="eggNOG" id="COG1677">
    <property type="taxonomic scope" value="Bacteria"/>
</dbReference>
<name>W4HHJ5_9RHOB</name>
<dbReference type="GO" id="GO:0005198">
    <property type="term" value="F:structural molecule activity"/>
    <property type="evidence" value="ECO:0007669"/>
    <property type="project" value="InterPro"/>
</dbReference>
<evidence type="ECO:0000256" key="4">
    <source>
        <dbReference type="HAMAP-Rule" id="MF_00724"/>
    </source>
</evidence>
<keyword evidence="5" id="KW-0966">Cell projection</keyword>
<protein>
    <recommendedName>
        <fullName evidence="4">Flagellar hook-basal body complex protein FliE</fullName>
    </recommendedName>
</protein>
<dbReference type="GO" id="GO:0003774">
    <property type="term" value="F:cytoskeletal motor activity"/>
    <property type="evidence" value="ECO:0007669"/>
    <property type="project" value="InterPro"/>
</dbReference>
<dbReference type="InterPro" id="IPR001624">
    <property type="entry name" value="FliE"/>
</dbReference>
<evidence type="ECO:0000256" key="3">
    <source>
        <dbReference type="ARBA" id="ARBA00023143"/>
    </source>
</evidence>
<keyword evidence="5" id="KW-0969">Cilium</keyword>
<evidence type="ECO:0000313" key="5">
    <source>
        <dbReference type="EMBL" id="ETW11445.1"/>
    </source>
</evidence>
<dbReference type="PANTHER" id="PTHR34653:SF1">
    <property type="entry name" value="FLAGELLAR HOOK-BASAL BODY COMPLEX PROTEIN FLIE"/>
    <property type="match status" value="1"/>
</dbReference>
<keyword evidence="5" id="KW-0282">Flagellum</keyword>
<evidence type="ECO:0000256" key="1">
    <source>
        <dbReference type="ARBA" id="ARBA00004117"/>
    </source>
</evidence>
<comment type="caution">
    <text evidence="5">The sequence shown here is derived from an EMBL/GenBank/DDBJ whole genome shotgun (WGS) entry which is preliminary data.</text>
</comment>
<dbReference type="PANTHER" id="PTHR34653">
    <property type="match status" value="1"/>
</dbReference>
<dbReference type="Proteomes" id="UP000019063">
    <property type="component" value="Unassembled WGS sequence"/>
</dbReference>
<accession>W4HHJ5</accession>